<dbReference type="GO" id="GO:0005886">
    <property type="term" value="C:plasma membrane"/>
    <property type="evidence" value="ECO:0007669"/>
    <property type="project" value="TreeGrafter"/>
</dbReference>
<evidence type="ECO:0000256" key="6">
    <source>
        <dbReference type="ARBA" id="ARBA00022833"/>
    </source>
</evidence>
<reference evidence="10" key="2">
    <citation type="submission" date="2023-06" db="EMBL/GenBank/DDBJ databases">
        <authorList>
            <consortium name="Lawrence Berkeley National Laboratory"/>
            <person name="Haridas S."/>
            <person name="Hensen N."/>
            <person name="Bonometti L."/>
            <person name="Westerberg I."/>
            <person name="Brannstrom I.O."/>
            <person name="Guillou S."/>
            <person name="Cros-Aarteil S."/>
            <person name="Calhoun S."/>
            <person name="Kuo A."/>
            <person name="Mondo S."/>
            <person name="Pangilinan J."/>
            <person name="Riley R."/>
            <person name="Labutti K."/>
            <person name="Andreopoulos B."/>
            <person name="Lipzen A."/>
            <person name="Chen C."/>
            <person name="Yanf M."/>
            <person name="Daum C."/>
            <person name="Ng V."/>
            <person name="Clum A."/>
            <person name="Steindorff A."/>
            <person name="Ohm R."/>
            <person name="Martin F."/>
            <person name="Silar P."/>
            <person name="Natvig D."/>
            <person name="Lalanne C."/>
            <person name="Gautier V."/>
            <person name="Ament-Velasquez S.L."/>
            <person name="Kruys A."/>
            <person name="Hutchinson M.I."/>
            <person name="Powell A.J."/>
            <person name="Barry K."/>
            <person name="Miller A.N."/>
            <person name="Grigoriev I.V."/>
            <person name="Debuchy R."/>
            <person name="Gladieux P."/>
            <person name="Thoren M.H."/>
            <person name="Johannesson H."/>
        </authorList>
    </citation>
    <scope>NUCLEOTIDE SEQUENCE</scope>
    <source>
        <strain evidence="10">CBS 955.72</strain>
    </source>
</reference>
<organism evidence="10 11">
    <name type="scientific">Lasiosphaeria hispida</name>
    <dbReference type="NCBI Taxonomy" id="260671"/>
    <lineage>
        <taxon>Eukaryota</taxon>
        <taxon>Fungi</taxon>
        <taxon>Dikarya</taxon>
        <taxon>Ascomycota</taxon>
        <taxon>Pezizomycotina</taxon>
        <taxon>Sordariomycetes</taxon>
        <taxon>Sordariomycetidae</taxon>
        <taxon>Sordariales</taxon>
        <taxon>Lasiosphaeriaceae</taxon>
        <taxon>Lasiosphaeria</taxon>
    </lineage>
</organism>
<evidence type="ECO:0000313" key="11">
    <source>
        <dbReference type="Proteomes" id="UP001275084"/>
    </source>
</evidence>
<evidence type="ECO:0000256" key="1">
    <source>
        <dbReference type="ARBA" id="ARBA00001947"/>
    </source>
</evidence>
<keyword evidence="3" id="KW-0645">Protease</keyword>
<comment type="caution">
    <text evidence="10">The sequence shown here is derived from an EMBL/GenBank/DDBJ whole genome shotgun (WGS) entry which is preliminary data.</text>
</comment>
<sequence>MANSSPCLTPACLQVSSLLLNQIAINWDKMDPCTDFDKMVCSRYTEVNGDNSNFFTQLTGPNNRILRTMLESPYEKAVGFQAVSWNDTFPRNSIDEANFNILRRDYLSCMDTDAIVALGAKPLTDLLGILNGIWPIDSKDVKTEISKSDYDSINQAVYFLEDLGVHAFATPKVAVDPENPKSSLIAIMKPDVYQKNTSTYADPAAAKDYSQLIAAIFLEGFYPAKLSDTTAETIGKGIVELETDIAAAIAGLYDGAPEDTGRYNITSLKSVIPAPVTPDKLITSLLSSGYAPEKASIIAGTAPFWGNLSQILVSHPKTIVQSWLVWKTVVSLKDDIHHAQLAKLLPKQEESQERYMECLGHTDRSLRLIQGRFYASAAYPDSVREYADKLATDIRNQFKLRLKELPWMGEEAKKRAAKKVDNMVQNVGYPTSKGVNTRSPESLAAYYRGLNITDNYFANVLASRHFGSVKSYRTIGQVPDRGTMDAQPEIAPTFAGASYVSSDNSINIQAGISRLPIFTDGLPTYAAYGGLGAIVGHEILHGFDTHGRLYDENAVQVSWWDKKTIAAYEEKQECFVEQYNKFEYPIPGGKTANTDGKQTLAENLSDAGGLRIAFDAFRAVQKKQGPDLLLPGLERFTQDQLFFIFYANIWCSSSTPERNLVGRPQDEHAYNPHRILGGIANSRGFREAFKCKVKEPTCELF</sequence>
<feature type="domain" description="Peptidase M13 C-terminal" evidence="8">
    <location>
        <begin position="497"/>
        <end position="695"/>
    </location>
</feature>
<dbReference type="InterPro" id="IPR024079">
    <property type="entry name" value="MetalloPept_cat_dom_sf"/>
</dbReference>
<keyword evidence="6" id="KW-0862">Zinc</keyword>
<comment type="similarity">
    <text evidence="2">Belongs to the peptidase M13 family.</text>
</comment>
<dbReference type="PRINTS" id="PR00786">
    <property type="entry name" value="NEPRILYSIN"/>
</dbReference>
<accession>A0AAJ0H744</accession>
<name>A0AAJ0H744_9PEZI</name>
<evidence type="ECO:0000313" key="10">
    <source>
        <dbReference type="EMBL" id="KAK3341885.1"/>
    </source>
</evidence>
<protein>
    <submittedName>
        <fullName evidence="10">Uncharacterized protein</fullName>
    </submittedName>
</protein>
<dbReference type="PANTHER" id="PTHR11733:SF167">
    <property type="entry name" value="FI17812P1-RELATED"/>
    <property type="match status" value="1"/>
</dbReference>
<dbReference type="GO" id="GO:0016485">
    <property type="term" value="P:protein processing"/>
    <property type="evidence" value="ECO:0007669"/>
    <property type="project" value="TreeGrafter"/>
</dbReference>
<evidence type="ECO:0000256" key="5">
    <source>
        <dbReference type="ARBA" id="ARBA00022801"/>
    </source>
</evidence>
<dbReference type="EMBL" id="JAUIQD010000008">
    <property type="protein sequence ID" value="KAK3341885.1"/>
    <property type="molecule type" value="Genomic_DNA"/>
</dbReference>
<dbReference type="Pfam" id="PF05649">
    <property type="entry name" value="Peptidase_M13_N"/>
    <property type="match status" value="1"/>
</dbReference>
<dbReference type="InterPro" id="IPR008753">
    <property type="entry name" value="Peptidase_M13_N"/>
</dbReference>
<keyword evidence="7" id="KW-0482">Metalloprotease</keyword>
<dbReference type="SUPFAM" id="SSF55486">
    <property type="entry name" value="Metalloproteases ('zincins'), catalytic domain"/>
    <property type="match status" value="1"/>
</dbReference>
<reference evidence="10" key="1">
    <citation type="journal article" date="2023" name="Mol. Phylogenet. Evol.">
        <title>Genome-scale phylogeny and comparative genomics of the fungal order Sordariales.</title>
        <authorList>
            <person name="Hensen N."/>
            <person name="Bonometti L."/>
            <person name="Westerberg I."/>
            <person name="Brannstrom I.O."/>
            <person name="Guillou S."/>
            <person name="Cros-Aarteil S."/>
            <person name="Calhoun S."/>
            <person name="Haridas S."/>
            <person name="Kuo A."/>
            <person name="Mondo S."/>
            <person name="Pangilinan J."/>
            <person name="Riley R."/>
            <person name="LaButti K."/>
            <person name="Andreopoulos B."/>
            <person name="Lipzen A."/>
            <person name="Chen C."/>
            <person name="Yan M."/>
            <person name="Daum C."/>
            <person name="Ng V."/>
            <person name="Clum A."/>
            <person name="Steindorff A."/>
            <person name="Ohm R.A."/>
            <person name="Martin F."/>
            <person name="Silar P."/>
            <person name="Natvig D.O."/>
            <person name="Lalanne C."/>
            <person name="Gautier V."/>
            <person name="Ament-Velasquez S.L."/>
            <person name="Kruys A."/>
            <person name="Hutchinson M.I."/>
            <person name="Powell A.J."/>
            <person name="Barry K."/>
            <person name="Miller A.N."/>
            <person name="Grigoriev I.V."/>
            <person name="Debuchy R."/>
            <person name="Gladieux P."/>
            <person name="Hiltunen Thoren M."/>
            <person name="Johannesson H."/>
        </authorList>
    </citation>
    <scope>NUCLEOTIDE SEQUENCE</scope>
    <source>
        <strain evidence="10">CBS 955.72</strain>
    </source>
</reference>
<comment type="cofactor">
    <cofactor evidence="1">
        <name>Zn(2+)</name>
        <dbReference type="ChEBI" id="CHEBI:29105"/>
    </cofactor>
</comment>
<dbReference type="GO" id="GO:0004222">
    <property type="term" value="F:metalloendopeptidase activity"/>
    <property type="evidence" value="ECO:0007669"/>
    <property type="project" value="InterPro"/>
</dbReference>
<evidence type="ECO:0000259" key="8">
    <source>
        <dbReference type="Pfam" id="PF01431"/>
    </source>
</evidence>
<feature type="domain" description="Peptidase M13 N-terminal" evidence="9">
    <location>
        <begin position="32"/>
        <end position="430"/>
    </location>
</feature>
<evidence type="ECO:0000256" key="4">
    <source>
        <dbReference type="ARBA" id="ARBA00022723"/>
    </source>
</evidence>
<evidence type="ECO:0000259" key="9">
    <source>
        <dbReference type="Pfam" id="PF05649"/>
    </source>
</evidence>
<dbReference type="CDD" id="cd08662">
    <property type="entry name" value="M13"/>
    <property type="match status" value="1"/>
</dbReference>
<dbReference type="Gene3D" id="3.40.390.10">
    <property type="entry name" value="Collagenase (Catalytic Domain)"/>
    <property type="match status" value="1"/>
</dbReference>
<dbReference type="GO" id="GO:0046872">
    <property type="term" value="F:metal ion binding"/>
    <property type="evidence" value="ECO:0007669"/>
    <property type="project" value="UniProtKB-KW"/>
</dbReference>
<dbReference type="InterPro" id="IPR018497">
    <property type="entry name" value="Peptidase_M13_C"/>
</dbReference>
<dbReference type="AlphaFoldDB" id="A0AAJ0H744"/>
<dbReference type="InterPro" id="IPR042089">
    <property type="entry name" value="Peptidase_M13_dom_2"/>
</dbReference>
<keyword evidence="5" id="KW-0378">Hydrolase</keyword>
<evidence type="ECO:0000256" key="3">
    <source>
        <dbReference type="ARBA" id="ARBA00022670"/>
    </source>
</evidence>
<keyword evidence="11" id="KW-1185">Reference proteome</keyword>
<dbReference type="Proteomes" id="UP001275084">
    <property type="component" value="Unassembled WGS sequence"/>
</dbReference>
<keyword evidence="4" id="KW-0479">Metal-binding</keyword>
<dbReference type="PANTHER" id="PTHR11733">
    <property type="entry name" value="ZINC METALLOPROTEASE FAMILY M13 NEPRILYSIN-RELATED"/>
    <property type="match status" value="1"/>
</dbReference>
<dbReference type="InterPro" id="IPR000718">
    <property type="entry name" value="Peptidase_M13"/>
</dbReference>
<evidence type="ECO:0000256" key="2">
    <source>
        <dbReference type="ARBA" id="ARBA00007357"/>
    </source>
</evidence>
<dbReference type="Pfam" id="PF01431">
    <property type="entry name" value="Peptidase_M13"/>
    <property type="match status" value="1"/>
</dbReference>
<dbReference type="Gene3D" id="1.10.1380.10">
    <property type="entry name" value="Neutral endopeptidase , domain2"/>
    <property type="match status" value="1"/>
</dbReference>
<gene>
    <name evidence="10" type="ORF">B0T25DRAFT_488889</name>
</gene>
<proteinExistence type="inferred from homology"/>
<evidence type="ECO:0000256" key="7">
    <source>
        <dbReference type="ARBA" id="ARBA00023049"/>
    </source>
</evidence>
<dbReference type="PROSITE" id="PS51885">
    <property type="entry name" value="NEPRILYSIN"/>
    <property type="match status" value="1"/>
</dbReference>